<name>A0A3A4ALB6_9ACTN</name>
<dbReference type="EMBL" id="QZEY01000011">
    <property type="protein sequence ID" value="RJL27277.1"/>
    <property type="molecule type" value="Genomic_DNA"/>
</dbReference>
<feature type="domain" description="Carrier" evidence="1">
    <location>
        <begin position="1"/>
        <end position="68"/>
    </location>
</feature>
<dbReference type="InterPro" id="IPR036736">
    <property type="entry name" value="ACP-like_sf"/>
</dbReference>
<evidence type="ECO:0000313" key="2">
    <source>
        <dbReference type="EMBL" id="RJL27277.1"/>
    </source>
</evidence>
<gene>
    <name evidence="2" type="ORF">D5H75_25880</name>
</gene>
<dbReference type="OrthoDB" id="4245656at2"/>
<dbReference type="SUPFAM" id="SSF47336">
    <property type="entry name" value="ACP-like"/>
    <property type="match status" value="1"/>
</dbReference>
<protein>
    <recommendedName>
        <fullName evidence="1">Carrier domain-containing protein</fullName>
    </recommendedName>
</protein>
<reference evidence="2 3" key="1">
    <citation type="submission" date="2018-09" db="EMBL/GenBank/DDBJ databases">
        <title>YIM 75507 draft genome.</title>
        <authorList>
            <person name="Tang S."/>
            <person name="Feng Y."/>
        </authorList>
    </citation>
    <scope>NUCLEOTIDE SEQUENCE [LARGE SCALE GENOMIC DNA]</scope>
    <source>
        <strain evidence="2 3">YIM 75507</strain>
    </source>
</reference>
<dbReference type="Gene3D" id="1.10.1200.10">
    <property type="entry name" value="ACP-like"/>
    <property type="match status" value="1"/>
</dbReference>
<sequence length="80" mass="8834">MVFELAPAEAKSTSPDARLVEDLEYHSLAILELAFTIEDEFELEPIDEETAQKILTVRDVEDFVVGKLLERSGRAPGGDG</sequence>
<evidence type="ECO:0000259" key="1">
    <source>
        <dbReference type="PROSITE" id="PS50075"/>
    </source>
</evidence>
<keyword evidence="3" id="KW-1185">Reference proteome</keyword>
<dbReference type="PROSITE" id="PS50075">
    <property type="entry name" value="CARRIER"/>
    <property type="match status" value="1"/>
</dbReference>
<dbReference type="AlphaFoldDB" id="A0A3A4ALB6"/>
<evidence type="ECO:0000313" key="3">
    <source>
        <dbReference type="Proteomes" id="UP000265768"/>
    </source>
</evidence>
<dbReference type="InterPro" id="IPR009081">
    <property type="entry name" value="PP-bd_ACP"/>
</dbReference>
<dbReference type="Proteomes" id="UP000265768">
    <property type="component" value="Unassembled WGS sequence"/>
</dbReference>
<comment type="caution">
    <text evidence="2">The sequence shown here is derived from an EMBL/GenBank/DDBJ whole genome shotgun (WGS) entry which is preliminary data.</text>
</comment>
<organism evidence="2 3">
    <name type="scientific">Bailinhaonella thermotolerans</name>
    <dbReference type="NCBI Taxonomy" id="1070861"/>
    <lineage>
        <taxon>Bacteria</taxon>
        <taxon>Bacillati</taxon>
        <taxon>Actinomycetota</taxon>
        <taxon>Actinomycetes</taxon>
        <taxon>Streptosporangiales</taxon>
        <taxon>Streptosporangiaceae</taxon>
        <taxon>Bailinhaonella</taxon>
    </lineage>
</organism>
<accession>A0A3A4ALB6</accession>
<proteinExistence type="predicted"/>